<protein>
    <submittedName>
        <fullName evidence="1">Unannotated protein</fullName>
    </submittedName>
</protein>
<sequence length="72" mass="7632">MAVSFESCNNTWNGLAIPPSYTVTENVTRPGDATTTFCVTACDVNENVNEFGAHLPNDGVLTPAPKHPSPNV</sequence>
<evidence type="ECO:0000313" key="1">
    <source>
        <dbReference type="EMBL" id="CAB4751483.1"/>
    </source>
</evidence>
<dbReference type="EMBL" id="CAEZYF010000048">
    <property type="protein sequence ID" value="CAB4751483.1"/>
    <property type="molecule type" value="Genomic_DNA"/>
</dbReference>
<organism evidence="1">
    <name type="scientific">freshwater metagenome</name>
    <dbReference type="NCBI Taxonomy" id="449393"/>
    <lineage>
        <taxon>unclassified sequences</taxon>
        <taxon>metagenomes</taxon>
        <taxon>ecological metagenomes</taxon>
    </lineage>
</organism>
<proteinExistence type="predicted"/>
<name>A0A6J6TYP4_9ZZZZ</name>
<accession>A0A6J6TYP4</accession>
<reference evidence="1" key="1">
    <citation type="submission" date="2020-05" db="EMBL/GenBank/DDBJ databases">
        <authorList>
            <person name="Chiriac C."/>
            <person name="Salcher M."/>
            <person name="Ghai R."/>
            <person name="Kavagutti S V."/>
        </authorList>
    </citation>
    <scope>NUCLEOTIDE SEQUENCE</scope>
</reference>
<dbReference type="AlphaFoldDB" id="A0A6J6TYP4"/>
<gene>
    <name evidence="1" type="ORF">UFOPK2656_03564</name>
</gene>